<reference evidence="1" key="1">
    <citation type="journal article" date="2014" name="Int. J. Syst. Evol. Microbiol.">
        <title>Complete genome sequence of Corynebacterium casei LMG S-19264T (=DSM 44701T), isolated from a smear-ripened cheese.</title>
        <authorList>
            <consortium name="US DOE Joint Genome Institute (JGI-PGF)"/>
            <person name="Walter F."/>
            <person name="Albersmeier A."/>
            <person name="Kalinowski J."/>
            <person name="Ruckert C."/>
        </authorList>
    </citation>
    <scope>NUCLEOTIDE SEQUENCE</scope>
    <source>
        <strain evidence="1">CGMCC 1.15343</strain>
    </source>
</reference>
<evidence type="ECO:0000313" key="2">
    <source>
        <dbReference type="Proteomes" id="UP000651668"/>
    </source>
</evidence>
<organism evidence="1 2">
    <name type="scientific">Pedobacter quisquiliarum</name>
    <dbReference type="NCBI Taxonomy" id="1834438"/>
    <lineage>
        <taxon>Bacteria</taxon>
        <taxon>Pseudomonadati</taxon>
        <taxon>Bacteroidota</taxon>
        <taxon>Sphingobacteriia</taxon>
        <taxon>Sphingobacteriales</taxon>
        <taxon>Sphingobacteriaceae</taxon>
        <taxon>Pedobacter</taxon>
    </lineage>
</organism>
<name>A0A916XCU6_9SPHI</name>
<sequence length="278" mass="32688">MTSHKVALLVHSCDRYELLFKGFDYFFRSNWDFNIPLHYYFATEELHTDFPGFTNIRSGKGEWSDRLRILLEQIEEEYVLYFQEDMWLNKPVDPEFINALICKATSNKWMQVKLNSSEVFRTLPSGLSINGFEVSKIDNQNSGYLMSHQVTLWNKQFLMDQLKPGEHPWRNERKGTKRLRKLDKEIYHLDYFSENGQAEINNNAAGVVRSEYQSISMNACLNHNAVPFIEKLEQDPAYADYGAKLRFNYEHGITHDGKPKPLKKDIFKRVKEWIKAVG</sequence>
<dbReference type="RefSeq" id="WP_188626251.1">
    <property type="nucleotide sequence ID" value="NZ_BMIL01000004.1"/>
</dbReference>
<keyword evidence="2" id="KW-1185">Reference proteome</keyword>
<gene>
    <name evidence="1" type="ORF">GCM10011387_15050</name>
</gene>
<proteinExistence type="predicted"/>
<dbReference type="Proteomes" id="UP000651668">
    <property type="component" value="Unassembled WGS sequence"/>
</dbReference>
<accession>A0A916XCU6</accession>
<dbReference type="EMBL" id="BMIL01000004">
    <property type="protein sequence ID" value="GGC62402.1"/>
    <property type="molecule type" value="Genomic_DNA"/>
</dbReference>
<dbReference type="AlphaFoldDB" id="A0A916XCU6"/>
<reference evidence="1" key="2">
    <citation type="submission" date="2020-09" db="EMBL/GenBank/DDBJ databases">
        <authorList>
            <person name="Sun Q."/>
            <person name="Zhou Y."/>
        </authorList>
    </citation>
    <scope>NUCLEOTIDE SEQUENCE</scope>
    <source>
        <strain evidence="1">CGMCC 1.15343</strain>
    </source>
</reference>
<comment type="caution">
    <text evidence="1">The sequence shown here is derived from an EMBL/GenBank/DDBJ whole genome shotgun (WGS) entry which is preliminary data.</text>
</comment>
<evidence type="ECO:0000313" key="1">
    <source>
        <dbReference type="EMBL" id="GGC62402.1"/>
    </source>
</evidence>
<protein>
    <submittedName>
        <fullName evidence="1">Uncharacterized protein</fullName>
    </submittedName>
</protein>